<keyword evidence="7 10" id="KW-0479">Metal-binding</keyword>
<dbReference type="GO" id="GO:0004156">
    <property type="term" value="F:dihydropteroate synthase activity"/>
    <property type="evidence" value="ECO:0007669"/>
    <property type="project" value="UniProtKB-EC"/>
</dbReference>
<dbReference type="EMBL" id="DXGD01000026">
    <property type="protein sequence ID" value="HIW98632.1"/>
    <property type="molecule type" value="Genomic_DNA"/>
</dbReference>
<accession>A0A9D1UR53</accession>
<dbReference type="GO" id="GO:0046656">
    <property type="term" value="P:folic acid biosynthetic process"/>
    <property type="evidence" value="ECO:0007669"/>
    <property type="project" value="UniProtKB-KW"/>
</dbReference>
<evidence type="ECO:0000256" key="6">
    <source>
        <dbReference type="ARBA" id="ARBA00022679"/>
    </source>
</evidence>
<sequence>MDAMGAMPGTGPNTGPLPVVRRRAAQISFAQLPQDRTLLMGILNLTPDSFSDGGKHSGRGADESSVQAGLRMHYAGAHMIDVGGESTRPGAEPISSAQERERILPTVEALVAAGVFVSVDTRHPETAEAVLKVAPSADQVLVNDVSGLQTAQGMPELIARSGAHVVITHNRGDAQTMQSKADYRDVLSEVLEELGALRQRYLDAGAAPEQIILDPGVGFAKTSAQSWELISHLEEFVKRSAAWGHRVLFGASRKGLLGDQLADEAGPRPPDRRDIATAGLSLLAAQAGVWAVRVHDVEASSDTVRVARALGAVPAALSGSAGGQ</sequence>
<evidence type="ECO:0000313" key="13">
    <source>
        <dbReference type="Proteomes" id="UP000824151"/>
    </source>
</evidence>
<evidence type="ECO:0000313" key="12">
    <source>
        <dbReference type="EMBL" id="HIW98632.1"/>
    </source>
</evidence>
<evidence type="ECO:0000256" key="10">
    <source>
        <dbReference type="RuleBase" id="RU361205"/>
    </source>
</evidence>
<evidence type="ECO:0000256" key="3">
    <source>
        <dbReference type="ARBA" id="ARBA00004763"/>
    </source>
</evidence>
<organism evidence="12 13">
    <name type="scientific">Candidatus Nesterenkonia stercoripullorum</name>
    <dbReference type="NCBI Taxonomy" id="2838701"/>
    <lineage>
        <taxon>Bacteria</taxon>
        <taxon>Bacillati</taxon>
        <taxon>Actinomycetota</taxon>
        <taxon>Actinomycetes</taxon>
        <taxon>Micrococcales</taxon>
        <taxon>Micrococcaceae</taxon>
        <taxon>Nesterenkonia</taxon>
    </lineage>
</organism>
<dbReference type="AlphaFoldDB" id="A0A9D1UR53"/>
<dbReference type="Pfam" id="PF00809">
    <property type="entry name" value="Pterin_bind"/>
    <property type="match status" value="1"/>
</dbReference>
<comment type="caution">
    <text evidence="12">The sequence shown here is derived from an EMBL/GenBank/DDBJ whole genome shotgun (WGS) entry which is preliminary data.</text>
</comment>
<reference evidence="12" key="2">
    <citation type="submission" date="2021-04" db="EMBL/GenBank/DDBJ databases">
        <authorList>
            <person name="Gilroy R."/>
        </authorList>
    </citation>
    <scope>NUCLEOTIDE SEQUENCE</scope>
    <source>
        <strain evidence="12">ChiHejej3B27-3195</strain>
    </source>
</reference>
<dbReference type="GO" id="GO:0005829">
    <property type="term" value="C:cytosol"/>
    <property type="evidence" value="ECO:0007669"/>
    <property type="project" value="TreeGrafter"/>
</dbReference>
<evidence type="ECO:0000256" key="5">
    <source>
        <dbReference type="ARBA" id="ARBA00012458"/>
    </source>
</evidence>
<dbReference type="NCBIfam" id="TIGR01496">
    <property type="entry name" value="DHPS"/>
    <property type="match status" value="1"/>
</dbReference>
<dbReference type="Gene3D" id="3.20.20.20">
    <property type="entry name" value="Dihydropteroate synthase-like"/>
    <property type="match status" value="1"/>
</dbReference>
<evidence type="ECO:0000256" key="9">
    <source>
        <dbReference type="ARBA" id="ARBA00022909"/>
    </source>
</evidence>
<reference evidence="12" key="1">
    <citation type="journal article" date="2021" name="PeerJ">
        <title>Extensive microbial diversity within the chicken gut microbiome revealed by metagenomics and culture.</title>
        <authorList>
            <person name="Gilroy R."/>
            <person name="Ravi A."/>
            <person name="Getino M."/>
            <person name="Pursley I."/>
            <person name="Horton D.L."/>
            <person name="Alikhan N.F."/>
            <person name="Baker D."/>
            <person name="Gharbi K."/>
            <person name="Hall N."/>
            <person name="Watson M."/>
            <person name="Adriaenssens E.M."/>
            <person name="Foster-Nyarko E."/>
            <person name="Jarju S."/>
            <person name="Secka A."/>
            <person name="Antonio M."/>
            <person name="Oren A."/>
            <person name="Chaudhuri R.R."/>
            <person name="La Ragione R."/>
            <person name="Hildebrand F."/>
            <person name="Pallen M.J."/>
        </authorList>
    </citation>
    <scope>NUCLEOTIDE SEQUENCE</scope>
    <source>
        <strain evidence="12">ChiHejej3B27-3195</strain>
    </source>
</reference>
<dbReference type="CDD" id="cd00739">
    <property type="entry name" value="DHPS"/>
    <property type="match status" value="1"/>
</dbReference>
<evidence type="ECO:0000256" key="1">
    <source>
        <dbReference type="ARBA" id="ARBA00000012"/>
    </source>
</evidence>
<keyword evidence="6 10" id="KW-0808">Transferase</keyword>
<dbReference type="GO" id="GO:0046872">
    <property type="term" value="F:metal ion binding"/>
    <property type="evidence" value="ECO:0007669"/>
    <property type="project" value="UniProtKB-KW"/>
</dbReference>
<dbReference type="PROSITE" id="PS50972">
    <property type="entry name" value="PTERIN_BINDING"/>
    <property type="match status" value="1"/>
</dbReference>
<dbReference type="InterPro" id="IPR000489">
    <property type="entry name" value="Pterin-binding_dom"/>
</dbReference>
<evidence type="ECO:0000256" key="8">
    <source>
        <dbReference type="ARBA" id="ARBA00022842"/>
    </source>
</evidence>
<comment type="cofactor">
    <cofactor evidence="2 10">
        <name>Mg(2+)</name>
        <dbReference type="ChEBI" id="CHEBI:18420"/>
    </cofactor>
</comment>
<feature type="domain" description="Pterin-binding" evidence="11">
    <location>
        <begin position="37"/>
        <end position="305"/>
    </location>
</feature>
<keyword evidence="9 10" id="KW-0289">Folate biosynthesis</keyword>
<dbReference type="PROSITE" id="PS00792">
    <property type="entry name" value="DHPS_1"/>
    <property type="match status" value="1"/>
</dbReference>
<proteinExistence type="inferred from homology"/>
<dbReference type="PROSITE" id="PS00793">
    <property type="entry name" value="DHPS_2"/>
    <property type="match status" value="1"/>
</dbReference>
<dbReference type="PANTHER" id="PTHR20941:SF1">
    <property type="entry name" value="FOLIC ACID SYNTHESIS PROTEIN FOL1"/>
    <property type="match status" value="1"/>
</dbReference>
<evidence type="ECO:0000256" key="2">
    <source>
        <dbReference type="ARBA" id="ARBA00001946"/>
    </source>
</evidence>
<comment type="pathway">
    <text evidence="3 10">Cofactor biosynthesis; tetrahydrofolate biosynthesis; 7,8-dihydrofolate from 2-amino-4-hydroxy-6-hydroxymethyl-7,8-dihydropteridine diphosphate and 4-aminobenzoate: step 1/2.</text>
</comment>
<dbReference type="Proteomes" id="UP000824151">
    <property type="component" value="Unassembled WGS sequence"/>
</dbReference>
<dbReference type="GO" id="GO:0046654">
    <property type="term" value="P:tetrahydrofolate biosynthetic process"/>
    <property type="evidence" value="ECO:0007669"/>
    <property type="project" value="TreeGrafter"/>
</dbReference>
<name>A0A9D1UR53_9MICC</name>
<comment type="function">
    <text evidence="10">Catalyzes the condensation of para-aminobenzoate (pABA) with 6-hydroxymethyl-7,8-dihydropterin diphosphate (DHPt-PP) to form 7,8-dihydropteroate (H2Pte), the immediate precursor of folate derivatives.</text>
</comment>
<evidence type="ECO:0000259" key="11">
    <source>
        <dbReference type="PROSITE" id="PS50972"/>
    </source>
</evidence>
<comment type="catalytic activity">
    <reaction evidence="1">
        <text>(7,8-dihydropterin-6-yl)methyl diphosphate + 4-aminobenzoate = 7,8-dihydropteroate + diphosphate</text>
        <dbReference type="Rhea" id="RHEA:19949"/>
        <dbReference type="ChEBI" id="CHEBI:17836"/>
        <dbReference type="ChEBI" id="CHEBI:17839"/>
        <dbReference type="ChEBI" id="CHEBI:33019"/>
        <dbReference type="ChEBI" id="CHEBI:72950"/>
        <dbReference type="EC" id="2.5.1.15"/>
    </reaction>
</comment>
<dbReference type="PANTHER" id="PTHR20941">
    <property type="entry name" value="FOLATE SYNTHESIS PROTEINS"/>
    <property type="match status" value="1"/>
</dbReference>
<keyword evidence="8 10" id="KW-0460">Magnesium</keyword>
<gene>
    <name evidence="12" type="primary">folP</name>
    <name evidence="12" type="ORF">H9871_00650</name>
</gene>
<dbReference type="InterPro" id="IPR011005">
    <property type="entry name" value="Dihydropteroate_synth-like_sf"/>
</dbReference>
<protein>
    <recommendedName>
        <fullName evidence="5 10">Dihydropteroate synthase</fullName>
        <shortName evidence="10">DHPS</shortName>
        <ecNumber evidence="5 10">2.5.1.15</ecNumber>
    </recommendedName>
    <alternativeName>
        <fullName evidence="10">Dihydropteroate pyrophosphorylase</fullName>
    </alternativeName>
</protein>
<dbReference type="EC" id="2.5.1.15" evidence="5 10"/>
<evidence type="ECO:0000256" key="7">
    <source>
        <dbReference type="ARBA" id="ARBA00022723"/>
    </source>
</evidence>
<dbReference type="InterPro" id="IPR045031">
    <property type="entry name" value="DHP_synth-like"/>
</dbReference>
<dbReference type="InterPro" id="IPR006390">
    <property type="entry name" value="DHP_synth_dom"/>
</dbReference>
<evidence type="ECO:0000256" key="4">
    <source>
        <dbReference type="ARBA" id="ARBA00009503"/>
    </source>
</evidence>
<dbReference type="SUPFAM" id="SSF51717">
    <property type="entry name" value="Dihydropteroate synthetase-like"/>
    <property type="match status" value="1"/>
</dbReference>
<comment type="similarity">
    <text evidence="4 10">Belongs to the DHPS family.</text>
</comment>